<feature type="transmembrane region" description="Helical" evidence="8">
    <location>
        <begin position="187"/>
        <end position="205"/>
    </location>
</feature>
<gene>
    <name evidence="9" type="ORF">CKW00_00565</name>
</gene>
<feature type="transmembrane region" description="Helical" evidence="8">
    <location>
        <begin position="244"/>
        <end position="266"/>
    </location>
</feature>
<evidence type="ECO:0000256" key="2">
    <source>
        <dbReference type="ARBA" id="ARBA00010145"/>
    </source>
</evidence>
<dbReference type="Proteomes" id="UP000217561">
    <property type="component" value="Unassembled WGS sequence"/>
</dbReference>
<comment type="subcellular location">
    <subcellularLocation>
        <location evidence="1">Cell membrane</location>
        <topology evidence="1">Multi-pass membrane protein</topology>
    </subcellularLocation>
</comment>
<feature type="transmembrane region" description="Helical" evidence="8">
    <location>
        <begin position="162"/>
        <end position="181"/>
    </location>
</feature>
<evidence type="ECO:0000256" key="8">
    <source>
        <dbReference type="SAM" id="Phobius"/>
    </source>
</evidence>
<feature type="transmembrane region" description="Helical" evidence="8">
    <location>
        <begin position="278"/>
        <end position="297"/>
    </location>
</feature>
<keyword evidence="6 8" id="KW-1133">Transmembrane helix</keyword>
<feature type="transmembrane region" description="Helical" evidence="8">
    <location>
        <begin position="120"/>
        <end position="142"/>
    </location>
</feature>
<proteinExistence type="inferred from homology"/>
<evidence type="ECO:0000256" key="1">
    <source>
        <dbReference type="ARBA" id="ARBA00004651"/>
    </source>
</evidence>
<evidence type="ECO:0000256" key="6">
    <source>
        <dbReference type="ARBA" id="ARBA00022989"/>
    </source>
</evidence>
<feature type="transmembrane region" description="Helical" evidence="8">
    <location>
        <begin position="34"/>
        <end position="52"/>
    </location>
</feature>
<keyword evidence="5 8" id="KW-0812">Transmembrane</keyword>
<keyword evidence="3" id="KW-0813">Transport</keyword>
<evidence type="ECO:0000313" key="10">
    <source>
        <dbReference type="Proteomes" id="UP000217561"/>
    </source>
</evidence>
<feature type="transmembrane region" description="Helical" evidence="8">
    <location>
        <begin position="58"/>
        <end position="80"/>
    </location>
</feature>
<name>A0ABX4HUS0_9BACI</name>
<keyword evidence="4" id="KW-1003">Cell membrane</keyword>
<comment type="similarity">
    <text evidence="2">Belongs to the auxin efflux carrier (TC 2.A.69) family.</text>
</comment>
<feature type="transmembrane region" description="Helical" evidence="8">
    <location>
        <begin position="92"/>
        <end position="114"/>
    </location>
</feature>
<comment type="caution">
    <text evidence="9">The sequence shown here is derived from an EMBL/GenBank/DDBJ whole genome shotgun (WGS) entry which is preliminary data.</text>
</comment>
<sequence length="298" mass="31986">MGVFVEVVLPVIAVFLAGYIIQKAGRLDIRSVSTVGMYIMLPCLVFETFYTAGLNRDYIMMLVFALLLLFIMLIINKIYAWIKGYSTSTESALILSTAFMNSGNYGSPIILFAFGEEGFIYAVSLMVLHSIIMNFFGVYYAAKGRAGLKMAGLSVLKMPPTYAVLLALVMKFGGVSVGGSVMGAIELVAAATVPTIMIVLGMQLAEISVTSLDWKKVSYASVLRLVASPVIAFALVAILPMSKLMASVLIVQAAMPSAATTTIYAVQFDAKPELVSGITLVTTLLSVITIPALLMFYV</sequence>
<evidence type="ECO:0000256" key="4">
    <source>
        <dbReference type="ARBA" id="ARBA00022475"/>
    </source>
</evidence>
<dbReference type="PANTHER" id="PTHR36838:SF1">
    <property type="entry name" value="SLR1864 PROTEIN"/>
    <property type="match status" value="1"/>
</dbReference>
<organism evidence="9 10">
    <name type="scientific">Salimicrobium humidisoli</name>
    <dbReference type="NCBI Taxonomy" id="2029857"/>
    <lineage>
        <taxon>Bacteria</taxon>
        <taxon>Bacillati</taxon>
        <taxon>Bacillota</taxon>
        <taxon>Bacilli</taxon>
        <taxon>Bacillales</taxon>
        <taxon>Bacillaceae</taxon>
        <taxon>Salimicrobium</taxon>
    </lineage>
</organism>
<evidence type="ECO:0000256" key="3">
    <source>
        <dbReference type="ARBA" id="ARBA00022448"/>
    </source>
</evidence>
<evidence type="ECO:0000313" key="9">
    <source>
        <dbReference type="EMBL" id="PBB06982.1"/>
    </source>
</evidence>
<dbReference type="InterPro" id="IPR038770">
    <property type="entry name" value="Na+/solute_symporter_sf"/>
</dbReference>
<dbReference type="RefSeq" id="WP_095820898.1">
    <property type="nucleotide sequence ID" value="NZ_NSGH01000001.1"/>
</dbReference>
<dbReference type="Gene3D" id="1.20.1530.20">
    <property type="match status" value="2"/>
</dbReference>
<dbReference type="InterPro" id="IPR004776">
    <property type="entry name" value="Mem_transp_PIN-like"/>
</dbReference>
<keyword evidence="10" id="KW-1185">Reference proteome</keyword>
<keyword evidence="7 8" id="KW-0472">Membrane</keyword>
<dbReference type="PANTHER" id="PTHR36838">
    <property type="entry name" value="AUXIN EFFLUX CARRIER FAMILY PROTEIN"/>
    <property type="match status" value="1"/>
</dbReference>
<feature type="transmembrane region" description="Helical" evidence="8">
    <location>
        <begin position="6"/>
        <end position="22"/>
    </location>
</feature>
<dbReference type="EMBL" id="NSGH01000001">
    <property type="protein sequence ID" value="PBB06982.1"/>
    <property type="molecule type" value="Genomic_DNA"/>
</dbReference>
<dbReference type="Pfam" id="PF03547">
    <property type="entry name" value="Mem_trans"/>
    <property type="match status" value="2"/>
</dbReference>
<evidence type="ECO:0000256" key="7">
    <source>
        <dbReference type="ARBA" id="ARBA00023136"/>
    </source>
</evidence>
<protein>
    <submittedName>
        <fullName evidence="9">Transporter</fullName>
    </submittedName>
</protein>
<accession>A0ABX4HUS0</accession>
<reference evidence="9 10" key="1">
    <citation type="submission" date="2017-08" db="EMBL/GenBank/DDBJ databases">
        <title>Salimicrobium alkalisoli sp. nov., isolated from saline alkaline soil.</title>
        <authorList>
            <person name="Zhang G."/>
            <person name="Xiong Q."/>
        </authorList>
    </citation>
    <scope>NUCLEOTIDE SEQUENCE [LARGE SCALE GENOMIC DNA]</scope>
    <source>
        <strain evidence="9 10">WN024</strain>
    </source>
</reference>
<feature type="transmembrane region" description="Helical" evidence="8">
    <location>
        <begin position="217"/>
        <end position="238"/>
    </location>
</feature>
<evidence type="ECO:0000256" key="5">
    <source>
        <dbReference type="ARBA" id="ARBA00022692"/>
    </source>
</evidence>